<evidence type="ECO:0000256" key="4">
    <source>
        <dbReference type="ARBA" id="ARBA00022912"/>
    </source>
</evidence>
<evidence type="ECO:0000256" key="3">
    <source>
        <dbReference type="ARBA" id="ARBA00022801"/>
    </source>
</evidence>
<dbReference type="GO" id="GO:0043409">
    <property type="term" value="P:negative regulation of MAPK cascade"/>
    <property type="evidence" value="ECO:0007669"/>
    <property type="project" value="TreeGrafter"/>
</dbReference>
<comment type="similarity">
    <text evidence="1">Belongs to the protein-tyrosine phosphatase family. Non-receptor class dual specificity subfamily.</text>
</comment>
<comment type="caution">
    <text evidence="8">The sequence shown here is derived from an EMBL/GenBank/DDBJ whole genome shotgun (WGS) entry which is preliminary data.</text>
</comment>
<dbReference type="EC" id="3.1.3.48" evidence="2"/>
<sequence length="231" mass="25358">MTSSIPSHPLPSGHHLAIPIPDHHRPSTISPGLYLSSRKPTQDPSMLSQIGITAVLSILTAREARELHLHPNQAPDPSQSSPDSPPRLRRQWIEMRDSRRANLLVRLGDACDFIDAEIAAATTTTTAAAVVGGEDEERRRDGGKVLVHCWAARSRSAAVAAAYLMRWMRWTAAQALGHVAAARPDVRPNPGFVRQLEVWKACGYDIWEAYGYTSGGRTSTTSGRRRRRAMG</sequence>
<keyword evidence="9" id="KW-1185">Reference proteome</keyword>
<organism evidence="8 9">
    <name type="scientific">Phialemonium atrogriseum</name>
    <dbReference type="NCBI Taxonomy" id="1093897"/>
    <lineage>
        <taxon>Eukaryota</taxon>
        <taxon>Fungi</taxon>
        <taxon>Dikarya</taxon>
        <taxon>Ascomycota</taxon>
        <taxon>Pezizomycotina</taxon>
        <taxon>Sordariomycetes</taxon>
        <taxon>Sordariomycetidae</taxon>
        <taxon>Cephalothecales</taxon>
        <taxon>Cephalothecaceae</taxon>
        <taxon>Phialemonium</taxon>
    </lineage>
</organism>
<dbReference type="Gene3D" id="3.90.190.10">
    <property type="entry name" value="Protein tyrosine phosphatase superfamily"/>
    <property type="match status" value="1"/>
</dbReference>
<dbReference type="GO" id="GO:0017017">
    <property type="term" value="F:MAP kinase tyrosine/serine/threonine phosphatase activity"/>
    <property type="evidence" value="ECO:0007669"/>
    <property type="project" value="TreeGrafter"/>
</dbReference>
<dbReference type="Proteomes" id="UP001244011">
    <property type="component" value="Unassembled WGS sequence"/>
</dbReference>
<dbReference type="PANTHER" id="PTHR10159">
    <property type="entry name" value="DUAL SPECIFICITY PROTEIN PHOSPHATASE"/>
    <property type="match status" value="1"/>
</dbReference>
<gene>
    <name evidence="8" type="ORF">QBC33DRAFT_602153</name>
</gene>
<dbReference type="InterPro" id="IPR020422">
    <property type="entry name" value="TYR_PHOSPHATASE_DUAL_dom"/>
</dbReference>
<evidence type="ECO:0000256" key="1">
    <source>
        <dbReference type="ARBA" id="ARBA00008601"/>
    </source>
</evidence>
<feature type="domain" description="Tyrosine specific protein phosphatases" evidence="7">
    <location>
        <begin position="137"/>
        <end position="186"/>
    </location>
</feature>
<name>A0AAJ0FHE1_9PEZI</name>
<accession>A0AAJ0FHE1</accession>
<dbReference type="EMBL" id="MU839043">
    <property type="protein sequence ID" value="KAK1762074.1"/>
    <property type="molecule type" value="Genomic_DNA"/>
</dbReference>
<dbReference type="GO" id="GO:0005737">
    <property type="term" value="C:cytoplasm"/>
    <property type="evidence" value="ECO:0007669"/>
    <property type="project" value="TreeGrafter"/>
</dbReference>
<dbReference type="SUPFAM" id="SSF52799">
    <property type="entry name" value="(Phosphotyrosine protein) phosphatases II"/>
    <property type="match status" value="1"/>
</dbReference>
<proteinExistence type="inferred from homology"/>
<dbReference type="CDD" id="cd14498">
    <property type="entry name" value="DSP"/>
    <property type="match status" value="1"/>
</dbReference>
<dbReference type="GO" id="GO:0033550">
    <property type="term" value="F:MAP kinase tyrosine phosphatase activity"/>
    <property type="evidence" value="ECO:0007669"/>
    <property type="project" value="TreeGrafter"/>
</dbReference>
<protein>
    <recommendedName>
        <fullName evidence="2">protein-tyrosine-phosphatase</fullName>
        <ecNumber evidence="2">3.1.3.48</ecNumber>
    </recommendedName>
</protein>
<dbReference type="PROSITE" id="PS50056">
    <property type="entry name" value="TYR_PHOSPHATASE_2"/>
    <property type="match status" value="1"/>
</dbReference>
<dbReference type="PROSITE" id="PS50054">
    <property type="entry name" value="TYR_PHOSPHATASE_DUAL"/>
    <property type="match status" value="1"/>
</dbReference>
<evidence type="ECO:0000313" key="8">
    <source>
        <dbReference type="EMBL" id="KAK1762074.1"/>
    </source>
</evidence>
<dbReference type="InterPro" id="IPR000340">
    <property type="entry name" value="Dual-sp_phosphatase_cat-dom"/>
</dbReference>
<dbReference type="GeneID" id="85315331"/>
<evidence type="ECO:0000259" key="6">
    <source>
        <dbReference type="PROSITE" id="PS50054"/>
    </source>
</evidence>
<evidence type="ECO:0000256" key="2">
    <source>
        <dbReference type="ARBA" id="ARBA00013064"/>
    </source>
</evidence>
<keyword evidence="3" id="KW-0378">Hydrolase</keyword>
<dbReference type="GO" id="GO:0008330">
    <property type="term" value="F:protein tyrosine/threonine phosphatase activity"/>
    <property type="evidence" value="ECO:0007669"/>
    <property type="project" value="TreeGrafter"/>
</dbReference>
<dbReference type="Pfam" id="PF00782">
    <property type="entry name" value="DSPc"/>
    <property type="match status" value="1"/>
</dbReference>
<feature type="domain" description="Tyrosine-protein phosphatase" evidence="6">
    <location>
        <begin position="25"/>
        <end position="205"/>
    </location>
</feature>
<dbReference type="InterPro" id="IPR029021">
    <property type="entry name" value="Prot-tyrosine_phosphatase-like"/>
</dbReference>
<dbReference type="RefSeq" id="XP_060278287.1">
    <property type="nucleotide sequence ID" value="XM_060432144.1"/>
</dbReference>
<reference evidence="8" key="1">
    <citation type="submission" date="2023-06" db="EMBL/GenBank/DDBJ databases">
        <title>Genome-scale phylogeny and comparative genomics of the fungal order Sordariales.</title>
        <authorList>
            <consortium name="Lawrence Berkeley National Laboratory"/>
            <person name="Hensen N."/>
            <person name="Bonometti L."/>
            <person name="Westerberg I."/>
            <person name="Brannstrom I.O."/>
            <person name="Guillou S."/>
            <person name="Cros-Aarteil S."/>
            <person name="Calhoun S."/>
            <person name="Haridas S."/>
            <person name="Kuo A."/>
            <person name="Mondo S."/>
            <person name="Pangilinan J."/>
            <person name="Riley R."/>
            <person name="Labutti K."/>
            <person name="Andreopoulos B."/>
            <person name="Lipzen A."/>
            <person name="Chen C."/>
            <person name="Yanf M."/>
            <person name="Daum C."/>
            <person name="Ng V."/>
            <person name="Clum A."/>
            <person name="Steindorff A."/>
            <person name="Ohm R."/>
            <person name="Martin F."/>
            <person name="Silar P."/>
            <person name="Natvig D."/>
            <person name="Lalanne C."/>
            <person name="Gautier V."/>
            <person name="Ament-Velasquez S.L."/>
            <person name="Kruys A."/>
            <person name="Hutchinson M.I."/>
            <person name="Powell A.J."/>
            <person name="Barry K."/>
            <person name="Miller A.N."/>
            <person name="Grigoriev I.V."/>
            <person name="Debuchy R."/>
            <person name="Gladieux P."/>
            <person name="Thoren M.H."/>
            <person name="Johannesson H."/>
        </authorList>
    </citation>
    <scope>NUCLEOTIDE SEQUENCE</scope>
    <source>
        <strain evidence="8">8032-3</strain>
    </source>
</reference>
<evidence type="ECO:0000259" key="7">
    <source>
        <dbReference type="PROSITE" id="PS50056"/>
    </source>
</evidence>
<feature type="region of interest" description="Disordered" evidence="5">
    <location>
        <begin position="1"/>
        <end position="23"/>
    </location>
</feature>
<dbReference type="InterPro" id="IPR000387">
    <property type="entry name" value="Tyr_Pase_dom"/>
</dbReference>
<evidence type="ECO:0000313" key="9">
    <source>
        <dbReference type="Proteomes" id="UP001244011"/>
    </source>
</evidence>
<dbReference type="PANTHER" id="PTHR10159:SF519">
    <property type="entry name" value="DUAL SPECIFICITY PROTEIN PHOSPHATASE MPK3"/>
    <property type="match status" value="1"/>
</dbReference>
<dbReference type="AlphaFoldDB" id="A0AAJ0FHE1"/>
<keyword evidence="4" id="KW-0904">Protein phosphatase</keyword>
<dbReference type="SMART" id="SM00195">
    <property type="entry name" value="DSPc"/>
    <property type="match status" value="1"/>
</dbReference>
<evidence type="ECO:0000256" key="5">
    <source>
        <dbReference type="SAM" id="MobiDB-lite"/>
    </source>
</evidence>